<dbReference type="InterPro" id="IPR036893">
    <property type="entry name" value="SBP_sf"/>
</dbReference>
<dbReference type="GO" id="GO:0005634">
    <property type="term" value="C:nucleus"/>
    <property type="evidence" value="ECO:0007669"/>
    <property type="project" value="InterPro"/>
</dbReference>
<evidence type="ECO:0000256" key="3">
    <source>
        <dbReference type="ARBA" id="ARBA00022833"/>
    </source>
</evidence>
<keyword evidence="7" id="KW-1185">Reference proteome</keyword>
<accession>A0A9D4U185</accession>
<dbReference type="PANTHER" id="PTHR31251:SF169">
    <property type="entry name" value="SQUAMOSA PROMOTER-BINDING-LIKE PROTEIN 8"/>
    <property type="match status" value="1"/>
</dbReference>
<feature type="compositionally biased region" description="Polar residues" evidence="4">
    <location>
        <begin position="503"/>
        <end position="513"/>
    </location>
</feature>
<dbReference type="PANTHER" id="PTHR31251">
    <property type="entry name" value="SQUAMOSA PROMOTER-BINDING-LIKE PROTEIN 4"/>
    <property type="match status" value="1"/>
</dbReference>
<evidence type="ECO:0000256" key="1">
    <source>
        <dbReference type="ARBA" id="ARBA00022723"/>
    </source>
</evidence>
<name>A0A9D4U185_CHLVU</name>
<comment type="caution">
    <text evidence="6">The sequence shown here is derived from an EMBL/GenBank/DDBJ whole genome shotgun (WGS) entry which is preliminary data.</text>
</comment>
<reference evidence="6" key="1">
    <citation type="journal article" date="2019" name="Plant J.">
        <title>Chlorella vulgaris genome assembly and annotation reveals the molecular basis for metabolic acclimation to high light conditions.</title>
        <authorList>
            <person name="Cecchin M."/>
            <person name="Marcolungo L."/>
            <person name="Rossato M."/>
            <person name="Girolomoni L."/>
            <person name="Cosentino E."/>
            <person name="Cuine S."/>
            <person name="Li-Beisson Y."/>
            <person name="Delledonne M."/>
            <person name="Ballottari M."/>
        </authorList>
    </citation>
    <scope>NUCLEOTIDE SEQUENCE</scope>
    <source>
        <strain evidence="6">211/11P</strain>
    </source>
</reference>
<dbReference type="Pfam" id="PF03110">
    <property type="entry name" value="SBP"/>
    <property type="match status" value="1"/>
</dbReference>
<feature type="compositionally biased region" description="Low complexity" evidence="4">
    <location>
        <begin position="516"/>
        <end position="535"/>
    </location>
</feature>
<dbReference type="Gene3D" id="4.10.1100.10">
    <property type="entry name" value="Transcription factor, SBP-box domain"/>
    <property type="match status" value="1"/>
</dbReference>
<evidence type="ECO:0000256" key="2">
    <source>
        <dbReference type="ARBA" id="ARBA00022771"/>
    </source>
</evidence>
<reference evidence="6" key="2">
    <citation type="submission" date="2020-11" db="EMBL/GenBank/DDBJ databases">
        <authorList>
            <person name="Cecchin M."/>
            <person name="Marcolungo L."/>
            <person name="Rossato M."/>
            <person name="Girolomoni L."/>
            <person name="Cosentino E."/>
            <person name="Cuine S."/>
            <person name="Li-Beisson Y."/>
            <person name="Delledonne M."/>
            <person name="Ballottari M."/>
        </authorList>
    </citation>
    <scope>NUCLEOTIDE SEQUENCE</scope>
    <source>
        <strain evidence="6">211/11P</strain>
        <tissue evidence="6">Whole cell</tissue>
    </source>
</reference>
<dbReference type="GO" id="GO:0003677">
    <property type="term" value="F:DNA binding"/>
    <property type="evidence" value="ECO:0007669"/>
    <property type="project" value="InterPro"/>
</dbReference>
<feature type="compositionally biased region" description="Basic residues" evidence="4">
    <location>
        <begin position="73"/>
        <end position="83"/>
    </location>
</feature>
<feature type="region of interest" description="Disordered" evidence="4">
    <location>
        <begin position="503"/>
        <end position="585"/>
    </location>
</feature>
<evidence type="ECO:0000313" key="6">
    <source>
        <dbReference type="EMBL" id="KAI3438959.1"/>
    </source>
</evidence>
<dbReference type="EMBL" id="SIDB01000001">
    <property type="protein sequence ID" value="KAI3438959.1"/>
    <property type="molecule type" value="Genomic_DNA"/>
</dbReference>
<dbReference type="PROSITE" id="PS51141">
    <property type="entry name" value="ZF_SBP"/>
    <property type="match status" value="1"/>
</dbReference>
<feature type="compositionally biased region" description="Low complexity" evidence="4">
    <location>
        <begin position="547"/>
        <end position="561"/>
    </location>
</feature>
<dbReference type="AlphaFoldDB" id="A0A9D4U185"/>
<dbReference type="GO" id="GO:0008270">
    <property type="term" value="F:zinc ion binding"/>
    <property type="evidence" value="ECO:0007669"/>
    <property type="project" value="UniProtKB-KW"/>
</dbReference>
<dbReference type="OrthoDB" id="515128at2759"/>
<keyword evidence="2" id="KW-0863">Zinc-finger</keyword>
<feature type="region of interest" description="Disordered" evidence="4">
    <location>
        <begin position="73"/>
        <end position="98"/>
    </location>
</feature>
<dbReference type="InterPro" id="IPR004333">
    <property type="entry name" value="SBP_dom"/>
</dbReference>
<feature type="domain" description="SBP-type" evidence="5">
    <location>
        <begin position="5"/>
        <end position="83"/>
    </location>
</feature>
<evidence type="ECO:0000256" key="4">
    <source>
        <dbReference type="SAM" id="MobiDB-lite"/>
    </source>
</evidence>
<proteinExistence type="predicted"/>
<gene>
    <name evidence="6" type="ORF">D9Q98_001373</name>
</gene>
<feature type="region of interest" description="Disordered" evidence="4">
    <location>
        <begin position="139"/>
        <end position="172"/>
    </location>
</feature>
<feature type="compositionally biased region" description="Low complexity" evidence="4">
    <location>
        <begin position="568"/>
        <end position="583"/>
    </location>
</feature>
<protein>
    <recommendedName>
        <fullName evidence="5">SBP-type domain-containing protein</fullName>
    </recommendedName>
</protein>
<sequence length="602" mass="61291">MRRPSLACQVEGCTADLASLRNYFQRQHICEEHAKADAIPSQHGGFLRFCQQCTKLEPLAAFEGTKRSCRTSLAKRHLRRSGGRRAPSNNDLYHAGRSYSSTDMEAPAASTGVYGAVSEPAGLGLGSIQRSLALATTGGTARTGGWGGGTTGGRDTPVSAASPQPDGPRSANTAPLQLAALLEAALPPLKSDPGGGFGGGSASAAMSALDFTQHQMGPAPIAIDIRGSSIMDPQPADGVLQASGNLSTHVPALRPTPSHPSTTHALPSVATLTGTGQLREPTGAAQNSFLQAVRSRGGGGASHSPAGGTPSAAATMLVARAGGDMAGAHSATDLLPYLASVLSSRASVELSSNAFRGGAAFGLPAGGAAEGGGAQQGDAANQSQVLLAELQQQQDLEQLLSALQMLQQLQGLIGGIVVSQLQQQLARVEAAALLDQQLLPLLAGIQARQAGGNANQPQHQGVQQQLDNILGQLGQLVGVLQAAPQPVAAQVLAAQQAGSQQRNLLQGHQSATRQMVAAHQQAQQQHVPQQPQQQQSGRLSAEPSSHLPAPGLLQPAQPGTATDGGAGAAAAAPAPGQQQADQASSQLHALLQRISPLLQTKL</sequence>
<feature type="region of interest" description="Disordered" evidence="4">
    <location>
        <begin position="248"/>
        <end position="267"/>
    </location>
</feature>
<feature type="compositionally biased region" description="Gly residues" evidence="4">
    <location>
        <begin position="141"/>
        <end position="152"/>
    </location>
</feature>
<dbReference type="InterPro" id="IPR044817">
    <property type="entry name" value="SBP-like"/>
</dbReference>
<dbReference type="SUPFAM" id="SSF103612">
    <property type="entry name" value="SBT domain"/>
    <property type="match status" value="1"/>
</dbReference>
<keyword evidence="1" id="KW-0479">Metal-binding</keyword>
<keyword evidence="3" id="KW-0862">Zinc</keyword>
<evidence type="ECO:0000313" key="7">
    <source>
        <dbReference type="Proteomes" id="UP001055712"/>
    </source>
</evidence>
<organism evidence="6 7">
    <name type="scientific">Chlorella vulgaris</name>
    <name type="common">Green alga</name>
    <dbReference type="NCBI Taxonomy" id="3077"/>
    <lineage>
        <taxon>Eukaryota</taxon>
        <taxon>Viridiplantae</taxon>
        <taxon>Chlorophyta</taxon>
        <taxon>core chlorophytes</taxon>
        <taxon>Trebouxiophyceae</taxon>
        <taxon>Chlorellales</taxon>
        <taxon>Chlorellaceae</taxon>
        <taxon>Chlorella clade</taxon>
        <taxon>Chlorella</taxon>
    </lineage>
</organism>
<evidence type="ECO:0000259" key="5">
    <source>
        <dbReference type="PROSITE" id="PS51141"/>
    </source>
</evidence>
<dbReference type="Proteomes" id="UP001055712">
    <property type="component" value="Unassembled WGS sequence"/>
</dbReference>